<keyword evidence="7 12" id="KW-0378">Hydrolase</keyword>
<dbReference type="PANTHER" id="PTHR24006">
    <property type="entry name" value="UBIQUITIN CARBOXYL-TERMINAL HYDROLASE"/>
    <property type="match status" value="1"/>
</dbReference>
<dbReference type="InterPro" id="IPR001394">
    <property type="entry name" value="Peptidase_C19_UCH"/>
</dbReference>
<feature type="region of interest" description="Disordered" evidence="10">
    <location>
        <begin position="1"/>
        <end position="35"/>
    </location>
</feature>
<dbReference type="InterPro" id="IPR038765">
    <property type="entry name" value="Papain-like_cys_pep_sf"/>
</dbReference>
<evidence type="ECO:0000256" key="2">
    <source>
        <dbReference type="ARBA" id="ARBA00004123"/>
    </source>
</evidence>
<keyword evidence="5" id="KW-0645">Protease</keyword>
<evidence type="ECO:0000256" key="1">
    <source>
        <dbReference type="ARBA" id="ARBA00000707"/>
    </source>
</evidence>
<dbReference type="InterPro" id="IPR028889">
    <property type="entry name" value="USP"/>
</dbReference>
<dbReference type="Proteomes" id="UP000198406">
    <property type="component" value="Unassembled WGS sequence"/>
</dbReference>
<organism evidence="12 13">
    <name type="scientific">Fistulifera solaris</name>
    <name type="common">Oleaginous diatom</name>
    <dbReference type="NCBI Taxonomy" id="1519565"/>
    <lineage>
        <taxon>Eukaryota</taxon>
        <taxon>Sar</taxon>
        <taxon>Stramenopiles</taxon>
        <taxon>Ochrophyta</taxon>
        <taxon>Bacillariophyta</taxon>
        <taxon>Bacillariophyceae</taxon>
        <taxon>Bacillariophycidae</taxon>
        <taxon>Naviculales</taxon>
        <taxon>Naviculaceae</taxon>
        <taxon>Fistulifera</taxon>
    </lineage>
</organism>
<keyword evidence="9" id="KW-0539">Nucleus</keyword>
<evidence type="ECO:0000256" key="9">
    <source>
        <dbReference type="ARBA" id="ARBA00023242"/>
    </source>
</evidence>
<comment type="catalytic activity">
    <reaction evidence="1">
        <text>Thiol-dependent hydrolysis of ester, thioester, amide, peptide and isopeptide bonds formed by the C-terminal Gly of ubiquitin (a 76-residue protein attached to proteins as an intracellular targeting signal).</text>
        <dbReference type="EC" id="3.4.19.12"/>
    </reaction>
</comment>
<dbReference type="GO" id="GO:0016579">
    <property type="term" value="P:protein deubiquitination"/>
    <property type="evidence" value="ECO:0007669"/>
    <property type="project" value="InterPro"/>
</dbReference>
<evidence type="ECO:0000256" key="4">
    <source>
        <dbReference type="ARBA" id="ARBA00012759"/>
    </source>
</evidence>
<dbReference type="PROSITE" id="PS00973">
    <property type="entry name" value="USP_2"/>
    <property type="match status" value="1"/>
</dbReference>
<dbReference type="PANTHER" id="PTHR24006:SF722">
    <property type="entry name" value="UBIQUITIN CARBOXYL-TERMINAL HYDROLASE 48"/>
    <property type="match status" value="1"/>
</dbReference>
<dbReference type="GO" id="GO:0004843">
    <property type="term" value="F:cysteine-type deubiquitinase activity"/>
    <property type="evidence" value="ECO:0007669"/>
    <property type="project" value="UniProtKB-EC"/>
</dbReference>
<dbReference type="EC" id="3.4.19.12" evidence="4"/>
<evidence type="ECO:0000313" key="13">
    <source>
        <dbReference type="Proteomes" id="UP000198406"/>
    </source>
</evidence>
<feature type="compositionally biased region" description="Basic and acidic residues" evidence="10">
    <location>
        <begin position="1"/>
        <end position="20"/>
    </location>
</feature>
<evidence type="ECO:0000256" key="6">
    <source>
        <dbReference type="ARBA" id="ARBA00022786"/>
    </source>
</evidence>
<dbReference type="InParanoid" id="A0A1Z5KKE4"/>
<keyword evidence="6" id="KW-0833">Ubl conjugation pathway</keyword>
<evidence type="ECO:0000256" key="7">
    <source>
        <dbReference type="ARBA" id="ARBA00022801"/>
    </source>
</evidence>
<comment type="similarity">
    <text evidence="3">Belongs to the peptidase C19 family.</text>
</comment>
<evidence type="ECO:0000313" key="12">
    <source>
        <dbReference type="EMBL" id="GAX26790.1"/>
    </source>
</evidence>
<gene>
    <name evidence="12" type="ORF">FisN_9Lh055</name>
</gene>
<dbReference type="GO" id="GO:0005634">
    <property type="term" value="C:nucleus"/>
    <property type="evidence" value="ECO:0007669"/>
    <property type="project" value="UniProtKB-SubCell"/>
</dbReference>
<evidence type="ECO:0000256" key="3">
    <source>
        <dbReference type="ARBA" id="ARBA00009085"/>
    </source>
</evidence>
<evidence type="ECO:0000256" key="5">
    <source>
        <dbReference type="ARBA" id="ARBA00022670"/>
    </source>
</evidence>
<accession>A0A1Z5KKE4</accession>
<feature type="region of interest" description="Disordered" evidence="10">
    <location>
        <begin position="1340"/>
        <end position="1362"/>
    </location>
</feature>
<protein>
    <recommendedName>
        <fullName evidence="4">ubiquitinyl hydrolase 1</fullName>
        <ecNumber evidence="4">3.4.19.12</ecNumber>
    </recommendedName>
</protein>
<name>A0A1Z5KKE4_FISSO</name>
<dbReference type="PROSITE" id="PS50235">
    <property type="entry name" value="USP_3"/>
    <property type="match status" value="1"/>
</dbReference>
<comment type="subcellular location">
    <subcellularLocation>
        <location evidence="2">Nucleus</location>
    </subcellularLocation>
</comment>
<feature type="region of interest" description="Disordered" evidence="10">
    <location>
        <begin position="1111"/>
        <end position="1144"/>
    </location>
</feature>
<dbReference type="Pfam" id="PF00443">
    <property type="entry name" value="UCH"/>
    <property type="match status" value="1"/>
</dbReference>
<keyword evidence="13" id="KW-1185">Reference proteome</keyword>
<comment type="caution">
    <text evidence="12">The sequence shown here is derived from an EMBL/GenBank/DDBJ whole genome shotgun (WGS) entry which is preliminary data.</text>
</comment>
<dbReference type="GO" id="GO:0006508">
    <property type="term" value="P:proteolysis"/>
    <property type="evidence" value="ECO:0007669"/>
    <property type="project" value="UniProtKB-KW"/>
</dbReference>
<proteinExistence type="inferred from homology"/>
<evidence type="ECO:0000256" key="8">
    <source>
        <dbReference type="ARBA" id="ARBA00022807"/>
    </source>
</evidence>
<feature type="domain" description="USP" evidence="11">
    <location>
        <begin position="266"/>
        <end position="576"/>
    </location>
</feature>
<reference evidence="12 13" key="1">
    <citation type="journal article" date="2015" name="Plant Cell">
        <title>Oil accumulation by the oleaginous diatom Fistulifera solaris as revealed by the genome and transcriptome.</title>
        <authorList>
            <person name="Tanaka T."/>
            <person name="Maeda Y."/>
            <person name="Veluchamy A."/>
            <person name="Tanaka M."/>
            <person name="Abida H."/>
            <person name="Marechal E."/>
            <person name="Bowler C."/>
            <person name="Muto M."/>
            <person name="Sunaga Y."/>
            <person name="Tanaka M."/>
            <person name="Yoshino T."/>
            <person name="Taniguchi T."/>
            <person name="Fukuda Y."/>
            <person name="Nemoto M."/>
            <person name="Matsumoto M."/>
            <person name="Wong P.S."/>
            <person name="Aburatani S."/>
            <person name="Fujibuchi W."/>
        </authorList>
    </citation>
    <scope>NUCLEOTIDE SEQUENCE [LARGE SCALE GENOMIC DNA]</scope>
    <source>
        <strain evidence="12 13">JPCC DA0580</strain>
    </source>
</reference>
<sequence>MKESTSRFFAKENKKDDEVSRSSSPVEKGETAFERASMNVFNQLPNATKQTTHEKSDDLEECLRRAQYEIEYDAYRGIKTLLLNEGNEIPPSPWQVCQFGSVSTASSNATTSMIESIYQCSCPTLQEWCDDIHKKSKRRKSSTPRKQYGCHNNPFCLLSSGGVLEDIKKDRWQAFGQTLRDTESPNQTNVYPADTQQLLNRIRTSFRVPTERIRRYYHDLVGPERVEEGLRAVRKHNDHLVFSLEDVIEEEPDDNYVDSLILSCPPGMENLGATCYLNTQLQCLAQNLRFVEGILSYPSTGDDRMSVILRQFQNLLRDMTLGPCKEINTAEFTKSLGLDHAEQQDPNEFSRLFLDKLHTSFRQHENETDELLPFLFQGIQQYETTCRGCGSVSKRPEQFMDLNLPIIPKKTGSVLEMIADPSLQDCFAAAYTQEELLEGDNQYFCDTCQGKQNATRKVTFQKLPPILNIQLNRYVYNMQTFMKQKVEQPVLLNEDFRIKDRKYRLVAVMKHKGRSAYQGHYIAEAMDWCTGLWYEFNDTVVTWLQDGPRNASHGASSSKKLPAGSSEAYNMYYVEDEFLAQCVWEACLNRSKQQYSPLYYELQEQCDRERKLWKSIQDQKAFIRDKMNVFQKLNSSAVWVDTDTWELFVKCQPHALIYEMCLHGRGLSPRDARQGKLIPPSVFEVYCQLTNQHFDKSTLITPKCNMFCDECTADYRKSLASKVKVVETARRILHAVQGNDPEATDGDDLYTFVVSRKFITSFKGDMSKLAKAVIAANDDLSIVDVSSFFGEAVVNQCISCEHGNCEITNKRRVVQVSRSVWTDIVHLYPNSIEHKRLFRPEDDVDYTCPQCRAFSTTLDTKREYLSELLRFKLDTLRPSEIVGLDQEDYKKFSFRIIHSDDWTIWNRFLQAAKRQLDCGTISDQAKTVLKQVNRWNYEKYTSIQAVCGSTAEFLSRTVHPFVCRAHGQPLESALFLPNVNPNRLDEGKLLIMGDPMYRKLTNHWERVTREVLVDEADAEATSSMQWLHPSFRHAQSDKTGASFVISSDMISMRFILEGQVCKDPECNSNYCLWMDSCKTPGSAAHEPIAIDMDGVSLPGVTLSVFEVEPGTTTENFTADKDSTATAEDASMDQMQSLRRSTRKKKSRYPKGCILSEQLLNINMQSNLAALRLFLLERCTEGSPFEVSHTIQMLVPHEESQNQGYRVIDLPLDKSGEKLEDILAEDMKKPFADVPRSFISRIIITRQALEMVGGMPKEALLDHFMSISSDVQPVRKKRRVERGFTGTFLSSIPSNHEQEGKDDNDSMVEELESFEVPGLSFILQTGVYEEDDESVRMLPTPQRRSDVLRATSENDNGTDGDSVQVVGASSAVQTESMIQPSFPLQNKELTRSGLISVASSDDDDSILHGGPVFQTSSEAKQRSEELHHERQLRERIHDLVRLLEQNPDVENRSNMFLAAEKAIQEQPDLPMDDLLMFAYCHYSEIQSST</sequence>
<keyword evidence="8" id="KW-0788">Thiol protease</keyword>
<dbReference type="Gene3D" id="3.90.70.10">
    <property type="entry name" value="Cysteine proteinases"/>
    <property type="match status" value="1"/>
</dbReference>
<dbReference type="EMBL" id="BDSP01000252">
    <property type="protein sequence ID" value="GAX26790.1"/>
    <property type="molecule type" value="Genomic_DNA"/>
</dbReference>
<dbReference type="SUPFAM" id="SSF54001">
    <property type="entry name" value="Cysteine proteinases"/>
    <property type="match status" value="1"/>
</dbReference>
<dbReference type="InterPro" id="IPR018200">
    <property type="entry name" value="USP_CS"/>
</dbReference>
<evidence type="ECO:0000259" key="11">
    <source>
        <dbReference type="PROSITE" id="PS50235"/>
    </source>
</evidence>
<dbReference type="OrthoDB" id="40688at2759"/>
<dbReference type="InterPro" id="IPR050164">
    <property type="entry name" value="Peptidase_C19"/>
</dbReference>
<evidence type="ECO:0000256" key="10">
    <source>
        <dbReference type="SAM" id="MobiDB-lite"/>
    </source>
</evidence>
<dbReference type="GO" id="GO:0005829">
    <property type="term" value="C:cytosol"/>
    <property type="evidence" value="ECO:0007669"/>
    <property type="project" value="TreeGrafter"/>
</dbReference>